<sequence>MQDLIKVAVIGAGNWGKNLVKNFYELGVLSAVVDEDEGRLNKAGKDCKGVHLLTGLNDLWKLDISAVAIATPAPTHYEMTKIALSKGKDVFVEKPFTLNASQAEELVTLAKTSGRIIMVGHLLLYQPAIRWIKDCILKNTLGKLYFLHQERLNLGRARRGENALWSLGVHDVAVFLDLVGRNPQRVEVVGQPVLQDGIEDDVYLHLAFPEGVAAHLHASWLWPEKHRRLTAVFERGMLVYDEIAQTVTLHKKYINSKLENIDEGQQVVYKGNSEPLKLELKHFIECCQSRQRPYSDGESAVGVVKILEEASNKLGVKM</sequence>
<evidence type="ECO:0000259" key="1">
    <source>
        <dbReference type="Pfam" id="PF01408"/>
    </source>
</evidence>
<gene>
    <name evidence="3" type="ORF">SAMN05444368_1926</name>
</gene>
<feature type="domain" description="GFO/IDH/MocA-like oxidoreductase" evidence="2">
    <location>
        <begin position="155"/>
        <end position="238"/>
    </location>
</feature>
<proteinExistence type="predicted"/>
<comment type="caution">
    <text evidence="3">The sequence shown here is derived from an EMBL/GenBank/DDBJ whole genome shotgun (WGS) entry which is preliminary data.</text>
</comment>
<dbReference type="RefSeq" id="WP_084532346.1">
    <property type="nucleotide sequence ID" value="NZ_FSQZ01000001.1"/>
</dbReference>
<reference evidence="3 4" key="1">
    <citation type="submission" date="2016-11" db="EMBL/GenBank/DDBJ databases">
        <authorList>
            <person name="Varghese N."/>
            <person name="Submissions S."/>
        </authorList>
    </citation>
    <scope>NUCLEOTIDE SEQUENCE [LARGE SCALE GENOMIC DNA]</scope>
    <source>
        <strain evidence="3 4">DSM 20664</strain>
    </source>
</reference>
<name>A0ABY1JFE6_9BACT</name>
<dbReference type="InterPro" id="IPR000683">
    <property type="entry name" value="Gfo/Idh/MocA-like_OxRdtase_N"/>
</dbReference>
<dbReference type="InterPro" id="IPR051450">
    <property type="entry name" value="Gfo/Idh/MocA_Oxidoreductases"/>
</dbReference>
<dbReference type="Proteomes" id="UP000185093">
    <property type="component" value="Unassembled WGS sequence"/>
</dbReference>
<dbReference type="InterPro" id="IPR036291">
    <property type="entry name" value="NAD(P)-bd_dom_sf"/>
</dbReference>
<evidence type="ECO:0000313" key="4">
    <source>
        <dbReference type="Proteomes" id="UP000185093"/>
    </source>
</evidence>
<dbReference type="SUPFAM" id="SSF51735">
    <property type="entry name" value="NAD(P)-binding Rossmann-fold domains"/>
    <property type="match status" value="1"/>
</dbReference>
<feature type="domain" description="Gfo/Idh/MocA-like oxidoreductase N-terminal" evidence="1">
    <location>
        <begin position="5"/>
        <end position="121"/>
    </location>
</feature>
<dbReference type="PANTHER" id="PTHR43377:SF6">
    <property type="entry name" value="GFO_IDH_MOCA-LIKE OXIDOREDUCTASE N-TERMINAL DOMAIN-CONTAINING PROTEIN"/>
    <property type="match status" value="1"/>
</dbReference>
<organism evidence="3 4">
    <name type="scientific">Acetomicrobium flavidum</name>
    <dbReference type="NCBI Taxonomy" id="49896"/>
    <lineage>
        <taxon>Bacteria</taxon>
        <taxon>Thermotogati</taxon>
        <taxon>Synergistota</taxon>
        <taxon>Synergistia</taxon>
        <taxon>Synergistales</taxon>
        <taxon>Acetomicrobiaceae</taxon>
        <taxon>Acetomicrobium</taxon>
    </lineage>
</organism>
<dbReference type="EMBL" id="FSQZ01000001">
    <property type="protein sequence ID" value="SIN78684.1"/>
    <property type="molecule type" value="Genomic_DNA"/>
</dbReference>
<keyword evidence="4" id="KW-1185">Reference proteome</keyword>
<evidence type="ECO:0000313" key="3">
    <source>
        <dbReference type="EMBL" id="SIN78684.1"/>
    </source>
</evidence>
<dbReference type="Pfam" id="PF01408">
    <property type="entry name" value="GFO_IDH_MocA"/>
    <property type="match status" value="1"/>
</dbReference>
<dbReference type="Gene3D" id="3.40.50.720">
    <property type="entry name" value="NAD(P)-binding Rossmann-like Domain"/>
    <property type="match status" value="1"/>
</dbReference>
<dbReference type="PANTHER" id="PTHR43377">
    <property type="entry name" value="BILIVERDIN REDUCTASE A"/>
    <property type="match status" value="1"/>
</dbReference>
<accession>A0ABY1JFE6</accession>
<protein>
    <submittedName>
        <fullName evidence="3">Predicted dehydrogenase</fullName>
    </submittedName>
</protein>
<dbReference type="InterPro" id="IPR055170">
    <property type="entry name" value="GFO_IDH_MocA-like_dom"/>
</dbReference>
<evidence type="ECO:0000259" key="2">
    <source>
        <dbReference type="Pfam" id="PF22725"/>
    </source>
</evidence>
<dbReference type="Gene3D" id="3.30.360.10">
    <property type="entry name" value="Dihydrodipicolinate Reductase, domain 2"/>
    <property type="match status" value="1"/>
</dbReference>
<dbReference type="SUPFAM" id="SSF55347">
    <property type="entry name" value="Glyceraldehyde-3-phosphate dehydrogenase-like, C-terminal domain"/>
    <property type="match status" value="1"/>
</dbReference>
<dbReference type="Pfam" id="PF22725">
    <property type="entry name" value="GFO_IDH_MocA_C3"/>
    <property type="match status" value="1"/>
</dbReference>
<dbReference type="PROSITE" id="PS50890">
    <property type="entry name" value="PUA"/>
    <property type="match status" value="1"/>
</dbReference>